<sequence length="235" mass="25972">MDSTRCLDPKDEAQKPLSQEAADAITALNQHNSPLLRLPGELRNCIFGHVLGDLVIHSSNDRSDSNRLAHAMDVYDVRKGVVPDRRFRSTCRVIDAETRLLPFALGTFEIHPVKLDRFLTDLTTAQLNAITTFKIGTSVAATKNGGDTGRNLLSQPMRLAYAWSFELRLFTAGETIATWSGLHTLARMKGLKRVVVSNAYVVGLCALAEPHEVTEKIRAYVGQRTVEIIFEAGPE</sequence>
<organism evidence="1 2">
    <name type="scientific">Ophiobolus disseminans</name>
    <dbReference type="NCBI Taxonomy" id="1469910"/>
    <lineage>
        <taxon>Eukaryota</taxon>
        <taxon>Fungi</taxon>
        <taxon>Dikarya</taxon>
        <taxon>Ascomycota</taxon>
        <taxon>Pezizomycotina</taxon>
        <taxon>Dothideomycetes</taxon>
        <taxon>Pleosporomycetidae</taxon>
        <taxon>Pleosporales</taxon>
        <taxon>Pleosporineae</taxon>
        <taxon>Phaeosphaeriaceae</taxon>
        <taxon>Ophiobolus</taxon>
    </lineage>
</organism>
<accession>A0A6A7AFE4</accession>
<evidence type="ECO:0000313" key="1">
    <source>
        <dbReference type="EMBL" id="KAF2831419.1"/>
    </source>
</evidence>
<evidence type="ECO:0000313" key="2">
    <source>
        <dbReference type="Proteomes" id="UP000799424"/>
    </source>
</evidence>
<proteinExistence type="predicted"/>
<dbReference type="AlphaFoldDB" id="A0A6A7AFE4"/>
<dbReference type="Proteomes" id="UP000799424">
    <property type="component" value="Unassembled WGS sequence"/>
</dbReference>
<dbReference type="OrthoDB" id="5413827at2759"/>
<dbReference type="EMBL" id="MU006218">
    <property type="protein sequence ID" value="KAF2831419.1"/>
    <property type="molecule type" value="Genomic_DNA"/>
</dbReference>
<reference evidence="1" key="1">
    <citation type="journal article" date="2020" name="Stud. Mycol.">
        <title>101 Dothideomycetes genomes: a test case for predicting lifestyles and emergence of pathogens.</title>
        <authorList>
            <person name="Haridas S."/>
            <person name="Albert R."/>
            <person name="Binder M."/>
            <person name="Bloem J."/>
            <person name="Labutti K."/>
            <person name="Salamov A."/>
            <person name="Andreopoulos B."/>
            <person name="Baker S."/>
            <person name="Barry K."/>
            <person name="Bills G."/>
            <person name="Bluhm B."/>
            <person name="Cannon C."/>
            <person name="Castanera R."/>
            <person name="Culley D."/>
            <person name="Daum C."/>
            <person name="Ezra D."/>
            <person name="Gonzalez J."/>
            <person name="Henrissat B."/>
            <person name="Kuo A."/>
            <person name="Liang C."/>
            <person name="Lipzen A."/>
            <person name="Lutzoni F."/>
            <person name="Magnuson J."/>
            <person name="Mondo S."/>
            <person name="Nolan M."/>
            <person name="Ohm R."/>
            <person name="Pangilinan J."/>
            <person name="Park H.-J."/>
            <person name="Ramirez L."/>
            <person name="Alfaro M."/>
            <person name="Sun H."/>
            <person name="Tritt A."/>
            <person name="Yoshinaga Y."/>
            <person name="Zwiers L.-H."/>
            <person name="Turgeon B."/>
            <person name="Goodwin S."/>
            <person name="Spatafora J."/>
            <person name="Crous P."/>
            <person name="Grigoriev I."/>
        </authorList>
    </citation>
    <scope>NUCLEOTIDE SEQUENCE</scope>
    <source>
        <strain evidence="1">CBS 113818</strain>
    </source>
</reference>
<dbReference type="PANTHER" id="PTHR38790:SF4">
    <property type="entry name" value="2EXR DOMAIN-CONTAINING PROTEIN"/>
    <property type="match status" value="1"/>
</dbReference>
<protein>
    <submittedName>
        <fullName evidence="1">Uncharacterized protein</fullName>
    </submittedName>
</protein>
<name>A0A6A7AFE4_9PLEO</name>
<dbReference type="PANTHER" id="PTHR38790">
    <property type="entry name" value="2EXR DOMAIN-CONTAINING PROTEIN-RELATED"/>
    <property type="match status" value="1"/>
</dbReference>
<gene>
    <name evidence="1" type="ORF">CC86DRAFT_401946</name>
</gene>
<keyword evidence="2" id="KW-1185">Reference proteome</keyword>